<dbReference type="CDD" id="cd16032">
    <property type="entry name" value="choline-sulfatase"/>
    <property type="match status" value="1"/>
</dbReference>
<dbReference type="PANTHER" id="PTHR45953">
    <property type="entry name" value="IDURONATE 2-SULFATASE"/>
    <property type="match status" value="1"/>
</dbReference>
<dbReference type="InterPro" id="IPR000917">
    <property type="entry name" value="Sulfatase_N"/>
</dbReference>
<evidence type="ECO:0000256" key="1">
    <source>
        <dbReference type="ARBA" id="ARBA00008779"/>
    </source>
</evidence>
<evidence type="ECO:0000256" key="2">
    <source>
        <dbReference type="ARBA" id="ARBA00022723"/>
    </source>
</evidence>
<name>A0A382FZ38_9ZZZZ</name>
<dbReference type="FunFam" id="3.40.720.10:FF:000032">
    <property type="entry name" value="Choline sulfatase"/>
    <property type="match status" value="1"/>
</dbReference>
<evidence type="ECO:0000256" key="3">
    <source>
        <dbReference type="ARBA" id="ARBA00022801"/>
    </source>
</evidence>
<organism evidence="5">
    <name type="scientific">marine metagenome</name>
    <dbReference type="NCBI Taxonomy" id="408172"/>
    <lineage>
        <taxon>unclassified sequences</taxon>
        <taxon>metagenomes</taxon>
        <taxon>ecological metagenomes</taxon>
    </lineage>
</organism>
<comment type="similarity">
    <text evidence="1">Belongs to the sulfatase family.</text>
</comment>
<reference evidence="5" key="1">
    <citation type="submission" date="2018-05" db="EMBL/GenBank/DDBJ databases">
        <authorList>
            <person name="Lanie J.A."/>
            <person name="Ng W.-L."/>
            <person name="Kazmierczak K.M."/>
            <person name="Andrzejewski T.M."/>
            <person name="Davidsen T.M."/>
            <person name="Wayne K.J."/>
            <person name="Tettelin H."/>
            <person name="Glass J.I."/>
            <person name="Rusch D."/>
            <person name="Podicherti R."/>
            <person name="Tsui H.-C.T."/>
            <person name="Winkler M.E."/>
        </authorList>
    </citation>
    <scope>NUCLEOTIDE SEQUENCE</scope>
</reference>
<keyword evidence="2" id="KW-0479">Metal-binding</keyword>
<feature type="domain" description="Sulfatase N-terminal" evidence="4">
    <location>
        <begin position="1"/>
        <end position="334"/>
    </location>
</feature>
<dbReference type="NCBIfam" id="TIGR03417">
    <property type="entry name" value="chol_sulfatase"/>
    <property type="match status" value="1"/>
</dbReference>
<dbReference type="Gene3D" id="3.40.720.10">
    <property type="entry name" value="Alkaline Phosphatase, subunit A"/>
    <property type="match status" value="1"/>
</dbReference>
<dbReference type="InterPro" id="IPR017785">
    <property type="entry name" value="Choline-sulfatase"/>
</dbReference>
<dbReference type="GO" id="GO:0008484">
    <property type="term" value="F:sulfuric ester hydrolase activity"/>
    <property type="evidence" value="ECO:0007669"/>
    <property type="project" value="TreeGrafter"/>
</dbReference>
<dbReference type="EMBL" id="UINC01052388">
    <property type="protein sequence ID" value="SVB67664.1"/>
    <property type="molecule type" value="Genomic_DNA"/>
</dbReference>
<dbReference type="GO" id="GO:0005737">
    <property type="term" value="C:cytoplasm"/>
    <property type="evidence" value="ECO:0007669"/>
    <property type="project" value="TreeGrafter"/>
</dbReference>
<evidence type="ECO:0000313" key="5">
    <source>
        <dbReference type="EMBL" id="SVB67664.1"/>
    </source>
</evidence>
<keyword evidence="3" id="KW-0378">Hydrolase</keyword>
<dbReference type="GO" id="GO:0046872">
    <property type="term" value="F:metal ion binding"/>
    <property type="evidence" value="ECO:0007669"/>
    <property type="project" value="UniProtKB-KW"/>
</dbReference>
<sequence>MADQLAPQFLPCYGHPVVKAPRLQRLADEGVVFDAAYTNSPLCAPSRFVMMSGRLPSTIAAWDNAAEFSAEIPTFAHYLEHLGYRTCLSGKMHFVGPDQLHGFGERLTTDVYPADFTWHPEWDQPNDRLDWFHNMEVVTQAGPCIRSMYLDYDDEAVFKAKRYLFEQARDGNPQPFMMAVSLIQPHDPYLCRQSEWDLYKDCEIDLPRIAAGNVTDPHSERLRYSYGASDIDLDDATIRNARRAYYGSVSDIDNKVADLLNALEEAGFKDNTIVVFTADHGDMLGERGMWFKMSFLEHSARVPLIVHAPSRYSARRATEAVSLVDLMPTLVDMATDGSSTGYATPLEGRSLMPHLFGEQGHDEAIGEYFAEGTDTPIFMIRRGSIKAIYSDKDPLQLFDV</sequence>
<dbReference type="InterPro" id="IPR024607">
    <property type="entry name" value="Sulfatase_CS"/>
</dbReference>
<protein>
    <recommendedName>
        <fullName evidence="4">Sulfatase N-terminal domain-containing protein</fullName>
    </recommendedName>
</protein>
<proteinExistence type="inferred from homology"/>
<evidence type="ECO:0000259" key="4">
    <source>
        <dbReference type="Pfam" id="PF00884"/>
    </source>
</evidence>
<gene>
    <name evidence="5" type="ORF">METZ01_LOCUS220518</name>
</gene>
<dbReference type="PANTHER" id="PTHR45953:SF1">
    <property type="entry name" value="IDURONATE 2-SULFATASE"/>
    <property type="match status" value="1"/>
</dbReference>
<dbReference type="AlphaFoldDB" id="A0A382FZ38"/>
<dbReference type="SUPFAM" id="SSF53649">
    <property type="entry name" value="Alkaline phosphatase-like"/>
    <property type="match status" value="1"/>
</dbReference>
<dbReference type="PROSITE" id="PS00149">
    <property type="entry name" value="SULFATASE_2"/>
    <property type="match status" value="1"/>
</dbReference>
<accession>A0A382FZ38</accession>
<dbReference type="Pfam" id="PF00884">
    <property type="entry name" value="Sulfatase"/>
    <property type="match status" value="1"/>
</dbReference>
<feature type="non-terminal residue" evidence="5">
    <location>
        <position position="400"/>
    </location>
</feature>
<dbReference type="InterPro" id="IPR017850">
    <property type="entry name" value="Alkaline_phosphatase_core_sf"/>
</dbReference>